<comment type="caution">
    <text evidence="2">The sequence shown here is derived from an EMBL/GenBank/DDBJ whole genome shotgun (WGS) entry which is preliminary data.</text>
</comment>
<dbReference type="PRINTS" id="PR01210">
    <property type="entry name" value="GGTRANSPTASE"/>
</dbReference>
<dbReference type="Pfam" id="PF01019">
    <property type="entry name" value="G_glu_transpept"/>
    <property type="match status" value="1"/>
</dbReference>
<feature type="binding site" evidence="1">
    <location>
        <position position="27"/>
    </location>
    <ligand>
        <name>L-glutamate</name>
        <dbReference type="ChEBI" id="CHEBI:29985"/>
    </ligand>
</feature>
<dbReference type="InterPro" id="IPR043138">
    <property type="entry name" value="GGT_lsub"/>
</dbReference>
<dbReference type="InterPro" id="IPR000101">
    <property type="entry name" value="GGT_peptidase"/>
</dbReference>
<dbReference type="PANTHER" id="PTHR11686">
    <property type="entry name" value="GAMMA GLUTAMYL TRANSPEPTIDASE"/>
    <property type="match status" value="1"/>
</dbReference>
<organism evidence="2 3">
    <name type="scientific">Gibberella intermedia</name>
    <name type="common">Bulb rot disease fungus</name>
    <name type="synonym">Fusarium proliferatum</name>
    <dbReference type="NCBI Taxonomy" id="948311"/>
    <lineage>
        <taxon>Eukaryota</taxon>
        <taxon>Fungi</taxon>
        <taxon>Dikarya</taxon>
        <taxon>Ascomycota</taxon>
        <taxon>Pezizomycotina</taxon>
        <taxon>Sordariomycetes</taxon>
        <taxon>Hypocreomycetidae</taxon>
        <taxon>Hypocreales</taxon>
        <taxon>Nectriaceae</taxon>
        <taxon>Fusarium</taxon>
        <taxon>Fusarium fujikuroi species complex</taxon>
    </lineage>
</organism>
<dbReference type="GO" id="GO:0005886">
    <property type="term" value="C:plasma membrane"/>
    <property type="evidence" value="ECO:0007669"/>
    <property type="project" value="TreeGrafter"/>
</dbReference>
<dbReference type="InterPro" id="IPR029055">
    <property type="entry name" value="Ntn_hydrolases_N"/>
</dbReference>
<dbReference type="FunFam" id="1.10.246.130:FF:000001">
    <property type="entry name" value="Gamma-glutamyltransferase 5 isoform 1"/>
    <property type="match status" value="1"/>
</dbReference>
<proteinExistence type="predicted"/>
<dbReference type="Proteomes" id="UP000251714">
    <property type="component" value="Unassembled WGS sequence"/>
</dbReference>
<gene>
    <name evidence="2" type="ORF">FPRO05_14226</name>
</gene>
<dbReference type="GO" id="GO:0006751">
    <property type="term" value="P:glutathione catabolic process"/>
    <property type="evidence" value="ECO:0007669"/>
    <property type="project" value="InterPro"/>
</dbReference>
<evidence type="ECO:0000256" key="1">
    <source>
        <dbReference type="PIRSR" id="PIRSR600101-2"/>
    </source>
</evidence>
<accession>A0A365MTB8</accession>
<dbReference type="Gene3D" id="1.10.246.130">
    <property type="match status" value="1"/>
</dbReference>
<dbReference type="GO" id="GO:0036374">
    <property type="term" value="F:glutathione hydrolase activity"/>
    <property type="evidence" value="ECO:0007669"/>
    <property type="project" value="InterPro"/>
</dbReference>
<dbReference type="AlphaFoldDB" id="A0A365MTB8"/>
<dbReference type="SUPFAM" id="SSF56235">
    <property type="entry name" value="N-terminal nucleophile aminohydrolases (Ntn hydrolases)"/>
    <property type="match status" value="1"/>
</dbReference>
<name>A0A365MTB8_GIBIN</name>
<evidence type="ECO:0000313" key="2">
    <source>
        <dbReference type="EMBL" id="RBA11789.1"/>
    </source>
</evidence>
<dbReference type="EMBL" id="PKMI01000045">
    <property type="protein sequence ID" value="RBA11789.1"/>
    <property type="molecule type" value="Genomic_DNA"/>
</dbReference>
<dbReference type="PANTHER" id="PTHR11686:SF62">
    <property type="entry name" value="GLUTATHIONE HYDROLASE"/>
    <property type="match status" value="1"/>
</dbReference>
<evidence type="ECO:0000313" key="3">
    <source>
        <dbReference type="Proteomes" id="UP000251714"/>
    </source>
</evidence>
<protein>
    <submittedName>
        <fullName evidence="2">Gamma-glutamyltranspeptidase 1</fullName>
    </submittedName>
</protein>
<reference evidence="2 3" key="1">
    <citation type="submission" date="2017-12" db="EMBL/GenBank/DDBJ databases">
        <title>Genome sequence of the mycotoxigenic crop pathogen Fusarium proliferatum, strain ITEM 2341 from Date Palm.</title>
        <authorList>
            <person name="Almiman B.F."/>
            <person name="Shittu T.A."/>
            <person name="Muthumeenakshi S."/>
            <person name="Baroncelli R."/>
            <person name="Sreenivasaprasada S."/>
        </authorList>
    </citation>
    <scope>NUCLEOTIDE SEQUENCE [LARGE SCALE GENOMIC DNA]</scope>
    <source>
        <strain evidence="2 3">ITEM 2341</strain>
    </source>
</reference>
<sequence length="347" mass="38699">MYHSGIGGGGFAIIRSSNGSYDTIDFREAAPLSAHENMFKENPQHSIAGSRASGVPGEIRGLQYTHEHYGSLPWKELVEPAARVARDGWTVGEDLDRCINTSLNDTKYDFFVEDPSWAIDFAPNGKRLARGDHFSRHRYANTLDMIAGHGPDVFYNGPIAERIVNATNNSITLRDLKEYSIRRLKTSSIRYKSHRLFSTVAPSSGVIALSTLKILEGFENLFKGDSIVLSTHRLVEALKFAFGQRARLGDPAFVPNLEDYQAWILSDEVAKQSRDKIIDDRVLDLDSYNPDGYKMPKSHAEYGHNVTVMLSTLSAVQGIIRRSDGTFDAATLRALHVFKIGQSERFS</sequence>